<keyword evidence="2" id="KW-1185">Reference proteome</keyword>
<protein>
    <submittedName>
        <fullName evidence="1">Uncharacterized protein</fullName>
    </submittedName>
</protein>
<dbReference type="Proteomes" id="UP001297600">
    <property type="component" value="Unassembled WGS sequence"/>
</dbReference>
<organism evidence="1 2">
    <name type="scientific">Mesosutterella porci</name>
    <dbReference type="NCBI Taxonomy" id="2915351"/>
    <lineage>
        <taxon>Bacteria</taxon>
        <taxon>Pseudomonadati</taxon>
        <taxon>Pseudomonadota</taxon>
        <taxon>Betaproteobacteria</taxon>
        <taxon>Burkholderiales</taxon>
        <taxon>Sutterellaceae</taxon>
        <taxon>Mesosutterella</taxon>
    </lineage>
</organism>
<evidence type="ECO:0000313" key="1">
    <source>
        <dbReference type="EMBL" id="MCG5029954.1"/>
    </source>
</evidence>
<dbReference type="RefSeq" id="WP_237977610.1">
    <property type="nucleotide sequence ID" value="NZ_JAKNCT010000001.1"/>
</dbReference>
<reference evidence="1 2" key="1">
    <citation type="submission" date="2022-02" db="EMBL/GenBank/DDBJ databases">
        <title>Mesosutterella porci, a novel member of the family Sutterellaceae from pig feces.</title>
        <authorList>
            <person name="Wylensek D."/>
            <person name="Clavel T."/>
        </authorList>
    </citation>
    <scope>NUCLEOTIDE SEQUENCE [LARGE SCALE GENOMIC DNA]</scope>
    <source>
        <strain evidence="2">oilRF-744-wt-GAM-9</strain>
    </source>
</reference>
<evidence type="ECO:0000313" key="2">
    <source>
        <dbReference type="Proteomes" id="UP001297600"/>
    </source>
</evidence>
<dbReference type="EMBL" id="JAKNCT010000001">
    <property type="protein sequence ID" value="MCG5029954.1"/>
    <property type="molecule type" value="Genomic_DNA"/>
</dbReference>
<name>A0ABS9MMV2_9BURK</name>
<accession>A0ABS9MMV2</accession>
<gene>
    <name evidence="1" type="ORF">MAF45_00585</name>
</gene>
<proteinExistence type="predicted"/>
<sequence>MSESVHQYIRLRGAPRERGLQYGRAAAERIRAVIRGLRGADCPLQAGSD</sequence>
<comment type="caution">
    <text evidence="1">The sequence shown here is derived from an EMBL/GenBank/DDBJ whole genome shotgun (WGS) entry which is preliminary data.</text>
</comment>